<keyword evidence="1" id="KW-0812">Transmembrane</keyword>
<dbReference type="EMBL" id="CAXLJM020000007">
    <property type="protein sequence ID" value="CAL8072803.1"/>
    <property type="molecule type" value="Genomic_DNA"/>
</dbReference>
<organism evidence="2 3">
    <name type="scientific">Orchesella dallaii</name>
    <dbReference type="NCBI Taxonomy" id="48710"/>
    <lineage>
        <taxon>Eukaryota</taxon>
        <taxon>Metazoa</taxon>
        <taxon>Ecdysozoa</taxon>
        <taxon>Arthropoda</taxon>
        <taxon>Hexapoda</taxon>
        <taxon>Collembola</taxon>
        <taxon>Entomobryomorpha</taxon>
        <taxon>Entomobryoidea</taxon>
        <taxon>Orchesellidae</taxon>
        <taxon>Orchesellinae</taxon>
        <taxon>Orchesella</taxon>
    </lineage>
</organism>
<dbReference type="Proteomes" id="UP001642540">
    <property type="component" value="Unassembled WGS sequence"/>
</dbReference>
<evidence type="ECO:0000313" key="3">
    <source>
        <dbReference type="Proteomes" id="UP001642540"/>
    </source>
</evidence>
<sequence length="147" mass="16425">MGSIKKQQRVKEVGFLRIIMLITIASMVVIIFPSSVSSQSIAPDNLVSTVQIIVKLCYVPGVSSEKVAWQFFGCYDHAPGKQLFVKCQKRTFNGVLFNSVRSIKQNCGQPLQIPKYASCLRREFMKAGLDMNVAVRKLNACQLPLLQ</sequence>
<feature type="transmembrane region" description="Helical" evidence="1">
    <location>
        <begin position="12"/>
        <end position="32"/>
    </location>
</feature>
<proteinExistence type="predicted"/>
<protein>
    <submittedName>
        <fullName evidence="2">Uncharacterized protein</fullName>
    </submittedName>
</protein>
<accession>A0ABP1PPN2</accession>
<gene>
    <name evidence="2" type="ORF">ODALV1_LOCUS2337</name>
</gene>
<keyword evidence="1" id="KW-0472">Membrane</keyword>
<keyword evidence="3" id="KW-1185">Reference proteome</keyword>
<name>A0ABP1PPN2_9HEXA</name>
<evidence type="ECO:0000256" key="1">
    <source>
        <dbReference type="SAM" id="Phobius"/>
    </source>
</evidence>
<comment type="caution">
    <text evidence="2">The sequence shown here is derived from an EMBL/GenBank/DDBJ whole genome shotgun (WGS) entry which is preliminary data.</text>
</comment>
<evidence type="ECO:0000313" key="2">
    <source>
        <dbReference type="EMBL" id="CAL8072803.1"/>
    </source>
</evidence>
<keyword evidence="1" id="KW-1133">Transmembrane helix</keyword>
<reference evidence="2 3" key="1">
    <citation type="submission" date="2024-08" db="EMBL/GenBank/DDBJ databases">
        <authorList>
            <person name="Cucini C."/>
            <person name="Frati F."/>
        </authorList>
    </citation>
    <scope>NUCLEOTIDE SEQUENCE [LARGE SCALE GENOMIC DNA]</scope>
</reference>